<dbReference type="STRING" id="945553.A0A0D2ND25"/>
<gene>
    <name evidence="7" type="ORF">HYPSUDRAFT_150299</name>
</gene>
<dbReference type="InterPro" id="IPR033756">
    <property type="entry name" value="YlxH/NBP35"/>
</dbReference>
<dbReference type="GO" id="GO:0051539">
    <property type="term" value="F:4 iron, 4 sulfur cluster binding"/>
    <property type="evidence" value="ECO:0007669"/>
    <property type="project" value="TreeGrafter"/>
</dbReference>
<dbReference type="Proteomes" id="UP000054270">
    <property type="component" value="Unassembled WGS sequence"/>
</dbReference>
<dbReference type="HAMAP" id="MF_02040">
    <property type="entry name" value="Mrp_NBP35"/>
    <property type="match status" value="1"/>
</dbReference>
<accession>A0A0D2ND25</accession>
<evidence type="ECO:0000256" key="1">
    <source>
        <dbReference type="ARBA" id="ARBA00022723"/>
    </source>
</evidence>
<keyword evidence="2" id="KW-0547">Nucleotide-binding</keyword>
<dbReference type="PANTHER" id="PTHR42961">
    <property type="entry name" value="IRON-SULFUR PROTEIN NUBPL"/>
    <property type="match status" value="1"/>
</dbReference>
<dbReference type="InterPro" id="IPR044304">
    <property type="entry name" value="NUBPL-like"/>
</dbReference>
<evidence type="ECO:0000313" key="7">
    <source>
        <dbReference type="EMBL" id="KJA14511.1"/>
    </source>
</evidence>
<evidence type="ECO:0000256" key="4">
    <source>
        <dbReference type="ARBA" id="ARBA00023004"/>
    </source>
</evidence>
<evidence type="ECO:0000256" key="6">
    <source>
        <dbReference type="ARBA" id="ARBA00024036"/>
    </source>
</evidence>
<evidence type="ECO:0000256" key="5">
    <source>
        <dbReference type="ARBA" id="ARBA00023014"/>
    </source>
</evidence>
<organism evidence="7 8">
    <name type="scientific">Hypholoma sublateritium (strain FD-334 SS-4)</name>
    <dbReference type="NCBI Taxonomy" id="945553"/>
    <lineage>
        <taxon>Eukaryota</taxon>
        <taxon>Fungi</taxon>
        <taxon>Dikarya</taxon>
        <taxon>Basidiomycota</taxon>
        <taxon>Agaricomycotina</taxon>
        <taxon>Agaricomycetes</taxon>
        <taxon>Agaricomycetidae</taxon>
        <taxon>Agaricales</taxon>
        <taxon>Agaricineae</taxon>
        <taxon>Strophariaceae</taxon>
        <taxon>Hypholoma</taxon>
    </lineage>
</organism>
<dbReference type="GO" id="GO:0016226">
    <property type="term" value="P:iron-sulfur cluster assembly"/>
    <property type="evidence" value="ECO:0007669"/>
    <property type="project" value="InterPro"/>
</dbReference>
<dbReference type="GO" id="GO:0140663">
    <property type="term" value="F:ATP-dependent FeS chaperone activity"/>
    <property type="evidence" value="ECO:0007669"/>
    <property type="project" value="InterPro"/>
</dbReference>
<dbReference type="GO" id="GO:0046872">
    <property type="term" value="F:metal ion binding"/>
    <property type="evidence" value="ECO:0007669"/>
    <property type="project" value="UniProtKB-KW"/>
</dbReference>
<proteinExistence type="inferred from homology"/>
<dbReference type="InterPro" id="IPR027417">
    <property type="entry name" value="P-loop_NTPase"/>
</dbReference>
<dbReference type="InterPro" id="IPR019591">
    <property type="entry name" value="Mrp/NBP35_ATP-bd"/>
</dbReference>
<keyword evidence="5" id="KW-0411">Iron-sulfur</keyword>
<keyword evidence="4" id="KW-0408">Iron</keyword>
<keyword evidence="1" id="KW-0479">Metal-binding</keyword>
<comment type="similarity">
    <text evidence="6">Belongs to the Mrp/NBP35 ATP-binding proteins family.</text>
</comment>
<dbReference type="PANTHER" id="PTHR42961:SF2">
    <property type="entry name" value="IRON-SULFUR PROTEIN NUBPL"/>
    <property type="match status" value="1"/>
</dbReference>
<dbReference type="CDD" id="cd02037">
    <property type="entry name" value="Mrp_NBP35"/>
    <property type="match status" value="1"/>
</dbReference>
<dbReference type="AlphaFoldDB" id="A0A0D2ND25"/>
<dbReference type="SUPFAM" id="SSF52540">
    <property type="entry name" value="P-loop containing nucleoside triphosphate hydrolases"/>
    <property type="match status" value="1"/>
</dbReference>
<evidence type="ECO:0000256" key="2">
    <source>
        <dbReference type="ARBA" id="ARBA00022741"/>
    </source>
</evidence>
<dbReference type="Pfam" id="PF10609">
    <property type="entry name" value="ParA"/>
    <property type="match status" value="1"/>
</dbReference>
<keyword evidence="3" id="KW-0067">ATP-binding</keyword>
<evidence type="ECO:0008006" key="9">
    <source>
        <dbReference type="Google" id="ProtNLM"/>
    </source>
</evidence>
<dbReference type="GO" id="GO:0032981">
    <property type="term" value="P:mitochondrial respiratory chain complex I assembly"/>
    <property type="evidence" value="ECO:0007669"/>
    <property type="project" value="TreeGrafter"/>
</dbReference>
<dbReference type="OrthoDB" id="1741334at2759"/>
<sequence>MATRHTATLRTLRRFLSTSQCIKHENPLGLPRRPPLPQIPRRGPIEKRGIANVDKVIAVASGKGGVGKSTIAQNLAFAIALRNHPQTNIPLRVGILDLDIFGPSVPTLMGLQNAGEPELTSKGSILPLTNHGLPCMSMGFLIPSTNSASGDNTDTPIVWRGLMVQKAVQQLLFDVDWSKDGHGLDALVIDMPPGTGDVPLTLGQLVHVNGAIIVSTPQDVALSDVRKGIAMLKKVSVPITGLVLNQAYYLCPDCNNNTPRYVFGKPDGFRKVAERLEIPILGELPLVEGVSTSADDGYPFVLKAVSEKEDVGGFSWKNTMNQVAERTVAELWKS</sequence>
<dbReference type="OMA" id="CNHESHI"/>
<name>A0A0D2ND25_HYPSF</name>
<dbReference type="Gene3D" id="3.40.50.300">
    <property type="entry name" value="P-loop containing nucleotide triphosphate hydrolases"/>
    <property type="match status" value="1"/>
</dbReference>
<evidence type="ECO:0000313" key="8">
    <source>
        <dbReference type="Proteomes" id="UP000054270"/>
    </source>
</evidence>
<dbReference type="EMBL" id="KN817676">
    <property type="protein sequence ID" value="KJA14511.1"/>
    <property type="molecule type" value="Genomic_DNA"/>
</dbReference>
<keyword evidence="8" id="KW-1185">Reference proteome</keyword>
<protein>
    <recommendedName>
        <fullName evidence="9">P-loop containing nucleoside triphosphate hydrolase protein</fullName>
    </recommendedName>
</protein>
<reference evidence="8" key="1">
    <citation type="submission" date="2014-04" db="EMBL/GenBank/DDBJ databases">
        <title>Evolutionary Origins and Diversification of the Mycorrhizal Mutualists.</title>
        <authorList>
            <consortium name="DOE Joint Genome Institute"/>
            <consortium name="Mycorrhizal Genomics Consortium"/>
            <person name="Kohler A."/>
            <person name="Kuo A."/>
            <person name="Nagy L.G."/>
            <person name="Floudas D."/>
            <person name="Copeland A."/>
            <person name="Barry K.W."/>
            <person name="Cichocki N."/>
            <person name="Veneault-Fourrey C."/>
            <person name="LaButti K."/>
            <person name="Lindquist E.A."/>
            <person name="Lipzen A."/>
            <person name="Lundell T."/>
            <person name="Morin E."/>
            <person name="Murat C."/>
            <person name="Riley R."/>
            <person name="Ohm R."/>
            <person name="Sun H."/>
            <person name="Tunlid A."/>
            <person name="Henrissat B."/>
            <person name="Grigoriev I.V."/>
            <person name="Hibbett D.S."/>
            <person name="Martin F."/>
        </authorList>
    </citation>
    <scope>NUCLEOTIDE SEQUENCE [LARGE SCALE GENOMIC DNA]</scope>
    <source>
        <strain evidence="8">FD-334 SS-4</strain>
    </source>
</reference>
<dbReference type="GO" id="GO:0005739">
    <property type="term" value="C:mitochondrion"/>
    <property type="evidence" value="ECO:0007669"/>
    <property type="project" value="TreeGrafter"/>
</dbReference>
<evidence type="ECO:0000256" key="3">
    <source>
        <dbReference type="ARBA" id="ARBA00022840"/>
    </source>
</evidence>
<dbReference type="FunFam" id="3.40.50.300:FF:001119">
    <property type="entry name" value="Iron-sulfur cluster carrier protein"/>
    <property type="match status" value="1"/>
</dbReference>
<dbReference type="GO" id="GO:0005524">
    <property type="term" value="F:ATP binding"/>
    <property type="evidence" value="ECO:0007669"/>
    <property type="project" value="UniProtKB-KW"/>
</dbReference>